<dbReference type="SUPFAM" id="SSF52096">
    <property type="entry name" value="ClpP/crotonase"/>
    <property type="match status" value="1"/>
</dbReference>
<dbReference type="GO" id="GO:0016853">
    <property type="term" value="F:isomerase activity"/>
    <property type="evidence" value="ECO:0007669"/>
    <property type="project" value="UniProtKB-KW"/>
</dbReference>
<proteinExistence type="inferred from homology"/>
<comment type="caution">
    <text evidence="3">The sequence shown here is derived from an EMBL/GenBank/DDBJ whole genome shotgun (WGS) entry which is preliminary data.</text>
</comment>
<dbReference type="AlphaFoldDB" id="A0A1Z5JFP1"/>
<evidence type="ECO:0000313" key="3">
    <source>
        <dbReference type="EMBL" id="GAX12799.1"/>
    </source>
</evidence>
<dbReference type="Pfam" id="PF00378">
    <property type="entry name" value="ECH_1"/>
    <property type="match status" value="1"/>
</dbReference>
<keyword evidence="3" id="KW-0413">Isomerase</keyword>
<dbReference type="Gene3D" id="3.90.226.10">
    <property type="entry name" value="2-enoyl-CoA Hydratase, Chain A, domain 1"/>
    <property type="match status" value="1"/>
</dbReference>
<organism evidence="3 4">
    <name type="scientific">Fistulifera solaris</name>
    <name type="common">Oleaginous diatom</name>
    <dbReference type="NCBI Taxonomy" id="1519565"/>
    <lineage>
        <taxon>Eukaryota</taxon>
        <taxon>Sar</taxon>
        <taxon>Stramenopiles</taxon>
        <taxon>Ochrophyta</taxon>
        <taxon>Bacillariophyta</taxon>
        <taxon>Bacillariophyceae</taxon>
        <taxon>Bacillariophycidae</taxon>
        <taxon>Naviculales</taxon>
        <taxon>Naviculaceae</taxon>
        <taxon>Fistulifera</taxon>
    </lineage>
</organism>
<dbReference type="EMBL" id="BDSP01000055">
    <property type="protein sequence ID" value="GAX12799.1"/>
    <property type="molecule type" value="Genomic_DNA"/>
</dbReference>
<evidence type="ECO:0000256" key="1">
    <source>
        <dbReference type="ARBA" id="ARBA00005254"/>
    </source>
</evidence>
<name>A0A1Z5JFP1_FISSO</name>
<dbReference type="PROSITE" id="PS00166">
    <property type="entry name" value="ENOYL_COA_HYDRATASE"/>
    <property type="match status" value="1"/>
</dbReference>
<dbReference type="InterPro" id="IPR018376">
    <property type="entry name" value="Enoyl-CoA_hyd/isom_CS"/>
</dbReference>
<sequence length="311" mass="34896">MRYLSSLLRNGGLRRRIVPSYCAGNPSLSARFSSHTEQRVTLSVDSDGIAHVQLNRPDKLNALDLPMFEALRSVGQELQSKPQIRVVILSGNGRAFCTGLDVQSILRNNPLQSMERLLERRNDEVTNLAQMVAYQWRQLPVPVVAVLHGMCFGGGLQIALGADFRYCTPECQLSIMETKWGLIPDMSMTVTLRELVRIDVAKELTMTGRIVQGEEAEALGLVTRCVKDPHHEAQTLAHALIQKSPDAVALTKQLYQQTWVDCSESDALLLETKLQRRLLKSWNQMAATGRVFGVNVPYWNRKETKEGEVKK</sequence>
<dbReference type="PANTHER" id="PTHR43149">
    <property type="entry name" value="ENOYL-COA HYDRATASE"/>
    <property type="match status" value="1"/>
</dbReference>
<dbReference type="NCBIfam" id="NF005699">
    <property type="entry name" value="PRK07509.1"/>
    <property type="match status" value="1"/>
</dbReference>
<comment type="similarity">
    <text evidence="1 2">Belongs to the enoyl-CoA hydratase/isomerase family.</text>
</comment>
<reference evidence="3 4" key="1">
    <citation type="journal article" date="2015" name="Plant Cell">
        <title>Oil accumulation by the oleaginous diatom Fistulifera solaris as revealed by the genome and transcriptome.</title>
        <authorList>
            <person name="Tanaka T."/>
            <person name="Maeda Y."/>
            <person name="Veluchamy A."/>
            <person name="Tanaka M."/>
            <person name="Abida H."/>
            <person name="Marechal E."/>
            <person name="Bowler C."/>
            <person name="Muto M."/>
            <person name="Sunaga Y."/>
            <person name="Tanaka M."/>
            <person name="Yoshino T."/>
            <person name="Taniguchi T."/>
            <person name="Fukuda Y."/>
            <person name="Nemoto M."/>
            <person name="Matsumoto M."/>
            <person name="Wong P.S."/>
            <person name="Aburatani S."/>
            <person name="Fujibuchi W."/>
        </authorList>
    </citation>
    <scope>NUCLEOTIDE SEQUENCE [LARGE SCALE GENOMIC DNA]</scope>
    <source>
        <strain evidence="3 4">JPCC DA0580</strain>
    </source>
</reference>
<dbReference type="InParanoid" id="A0A1Z5JFP1"/>
<dbReference type="InterPro" id="IPR001753">
    <property type="entry name" value="Enoyl-CoA_hydra/iso"/>
</dbReference>
<dbReference type="InterPro" id="IPR045002">
    <property type="entry name" value="Ech1-like"/>
</dbReference>
<dbReference type="InterPro" id="IPR029045">
    <property type="entry name" value="ClpP/crotonase-like_dom_sf"/>
</dbReference>
<protein>
    <submittedName>
        <fullName evidence="3">Delta(3,5)-Delta(2,4)-dienoyl-CoA isomerase</fullName>
    </submittedName>
</protein>
<dbReference type="OrthoDB" id="14970at2759"/>
<dbReference type="CDD" id="cd06558">
    <property type="entry name" value="crotonase-like"/>
    <property type="match status" value="1"/>
</dbReference>
<accession>A0A1Z5JFP1</accession>
<dbReference type="Proteomes" id="UP000198406">
    <property type="component" value="Unassembled WGS sequence"/>
</dbReference>
<gene>
    <name evidence="3" type="ORF">FisN_15Hu278</name>
</gene>
<keyword evidence="4" id="KW-1185">Reference proteome</keyword>
<evidence type="ECO:0000313" key="4">
    <source>
        <dbReference type="Proteomes" id="UP000198406"/>
    </source>
</evidence>
<dbReference type="PANTHER" id="PTHR43149:SF1">
    <property type="entry name" value="DELTA(3,5)-DELTA(2,4)-DIENOYL-COA ISOMERASE, MITOCHONDRIAL"/>
    <property type="match status" value="1"/>
</dbReference>
<evidence type="ECO:0000256" key="2">
    <source>
        <dbReference type="RuleBase" id="RU003707"/>
    </source>
</evidence>